<feature type="compositionally biased region" description="Acidic residues" evidence="1">
    <location>
        <begin position="84"/>
        <end position="94"/>
    </location>
</feature>
<reference evidence="2 3" key="1">
    <citation type="submission" date="2019-08" db="EMBL/GenBank/DDBJ databases">
        <title>In-depth cultivation of the pig gut microbiome towards novel bacterial diversity and tailored functional studies.</title>
        <authorList>
            <person name="Wylensek D."/>
            <person name="Hitch T.C.A."/>
            <person name="Clavel T."/>
        </authorList>
    </citation>
    <scope>NUCLEOTIDE SEQUENCE [LARGE SCALE GENOMIC DNA]</scope>
    <source>
        <strain evidence="2 3">Oil-RF-744-WCA-WT-10</strain>
    </source>
</reference>
<feature type="region of interest" description="Disordered" evidence="1">
    <location>
        <begin position="79"/>
        <end position="122"/>
    </location>
</feature>
<dbReference type="Proteomes" id="UP000483362">
    <property type="component" value="Unassembled WGS sequence"/>
</dbReference>
<dbReference type="EMBL" id="VULT01000004">
    <property type="protein sequence ID" value="MSS16788.1"/>
    <property type="molecule type" value="Genomic_DNA"/>
</dbReference>
<feature type="region of interest" description="Disordered" evidence="1">
    <location>
        <begin position="129"/>
        <end position="148"/>
    </location>
</feature>
<dbReference type="RefSeq" id="WP_154328252.1">
    <property type="nucleotide sequence ID" value="NZ_CP045696.1"/>
</dbReference>
<accession>A0A6L5XC50</accession>
<dbReference type="AlphaFoldDB" id="A0A6L5XC50"/>
<feature type="region of interest" description="Disordered" evidence="1">
    <location>
        <begin position="192"/>
        <end position="221"/>
    </location>
</feature>
<keyword evidence="3" id="KW-1185">Reference proteome</keyword>
<evidence type="ECO:0000256" key="1">
    <source>
        <dbReference type="SAM" id="MobiDB-lite"/>
    </source>
</evidence>
<sequence>MNKKQLILKSLKTKAKAFGFNKKELESIADAVSDNLELAEDASDEDVNAAIETAVDAVLPFLKVSQSAASRAIQAYKDAHPVEDNDSDDGDDENALATKPFKSSPKKGSKAQTTTDDETPAWAQRLFDRLDKIEGEKTTDKRQSKLQKLLENTGSFGKRTMKAFARMKFENDEEFEEYLEEVQSDLDELNQERANDGLSKLGSVPPAKGAKADKEKEVELMSDDELDKLAKEF</sequence>
<feature type="compositionally biased region" description="Basic and acidic residues" evidence="1">
    <location>
        <begin position="129"/>
        <end position="143"/>
    </location>
</feature>
<organism evidence="2 3">
    <name type="scientific">Sodaliphilus pleomorphus</name>
    <dbReference type="NCBI Taxonomy" id="2606626"/>
    <lineage>
        <taxon>Bacteria</taxon>
        <taxon>Pseudomonadati</taxon>
        <taxon>Bacteroidota</taxon>
        <taxon>Bacteroidia</taxon>
        <taxon>Bacteroidales</taxon>
        <taxon>Muribaculaceae</taxon>
        <taxon>Sodaliphilus</taxon>
    </lineage>
</organism>
<name>A0A6L5XC50_9BACT</name>
<gene>
    <name evidence="2" type="ORF">FYJ29_03270</name>
</gene>
<protein>
    <submittedName>
        <fullName evidence="2">Uncharacterized protein</fullName>
    </submittedName>
</protein>
<evidence type="ECO:0000313" key="3">
    <source>
        <dbReference type="Proteomes" id="UP000483362"/>
    </source>
</evidence>
<comment type="caution">
    <text evidence="2">The sequence shown here is derived from an EMBL/GenBank/DDBJ whole genome shotgun (WGS) entry which is preliminary data.</text>
</comment>
<proteinExistence type="predicted"/>
<feature type="compositionally biased region" description="Basic and acidic residues" evidence="1">
    <location>
        <begin position="210"/>
        <end position="219"/>
    </location>
</feature>
<evidence type="ECO:0000313" key="2">
    <source>
        <dbReference type="EMBL" id="MSS16788.1"/>
    </source>
</evidence>